<reference evidence="16" key="2">
    <citation type="submission" date="2025-08" db="UniProtKB">
        <authorList>
            <consortium name="RefSeq"/>
        </authorList>
    </citation>
    <scope>IDENTIFICATION</scope>
    <source>
        <tissue evidence="16">Etiolated seedlings</tissue>
    </source>
</reference>
<comment type="subcellular location">
    <subcellularLocation>
        <location evidence="1 12">Secreted</location>
        <location evidence="1 12">Cell wall</location>
    </subcellularLocation>
</comment>
<evidence type="ECO:0000313" key="16">
    <source>
        <dbReference type="RefSeq" id="XP_004508195.1"/>
    </source>
</evidence>
<evidence type="ECO:0000256" key="13">
    <source>
        <dbReference type="SAM" id="Phobius"/>
    </source>
</evidence>
<keyword evidence="13" id="KW-0472">Membrane</keyword>
<gene>
    <name evidence="16" type="primary">LOC101489990</name>
</gene>
<evidence type="ECO:0000256" key="1">
    <source>
        <dbReference type="ARBA" id="ARBA00004191"/>
    </source>
</evidence>
<dbReference type="KEGG" id="cam:101489990"/>
<feature type="active site" evidence="11">
    <location>
        <position position="406"/>
    </location>
</feature>
<keyword evidence="9 12" id="KW-0063">Aspartyl esterase</keyword>
<evidence type="ECO:0000256" key="5">
    <source>
        <dbReference type="ARBA" id="ARBA00013229"/>
    </source>
</evidence>
<comment type="function">
    <text evidence="12">Acts in the modification of cell walls via demethylesterification of cell wall pectin.</text>
</comment>
<evidence type="ECO:0000256" key="12">
    <source>
        <dbReference type="RuleBase" id="RU000589"/>
    </source>
</evidence>
<dbReference type="InterPro" id="IPR012334">
    <property type="entry name" value="Pectin_lyas_fold"/>
</dbReference>
<keyword evidence="7 12" id="KW-0964">Secreted</keyword>
<dbReference type="CDD" id="cd15798">
    <property type="entry name" value="PMEI-like_3"/>
    <property type="match status" value="1"/>
</dbReference>
<dbReference type="FunFam" id="1.20.140.40:FF:000001">
    <property type="entry name" value="Pectinesterase"/>
    <property type="match status" value="1"/>
</dbReference>
<dbReference type="UniPathway" id="UPA00545">
    <property type="reaction ID" value="UER00823"/>
</dbReference>
<dbReference type="AlphaFoldDB" id="A0A1S2YQ64"/>
<dbReference type="GO" id="GO:0042545">
    <property type="term" value="P:cell wall modification"/>
    <property type="evidence" value="ECO:0007669"/>
    <property type="project" value="UniProtKB-UniRule"/>
</dbReference>
<evidence type="ECO:0000256" key="8">
    <source>
        <dbReference type="ARBA" id="ARBA00022801"/>
    </source>
</evidence>
<keyword evidence="15" id="KW-1185">Reference proteome</keyword>
<evidence type="ECO:0000256" key="6">
    <source>
        <dbReference type="ARBA" id="ARBA00022512"/>
    </source>
</evidence>
<dbReference type="Proteomes" id="UP000087171">
    <property type="component" value="Chromosome Ca7"/>
</dbReference>
<evidence type="ECO:0000313" key="15">
    <source>
        <dbReference type="Proteomes" id="UP000087171"/>
    </source>
</evidence>
<keyword evidence="10 12" id="KW-0961">Cell wall biogenesis/degradation</keyword>
<dbReference type="PANTHER" id="PTHR31707">
    <property type="entry name" value="PECTINESTERASE"/>
    <property type="match status" value="1"/>
</dbReference>
<dbReference type="EC" id="3.1.1.11" evidence="5 12"/>
<dbReference type="InterPro" id="IPR006501">
    <property type="entry name" value="Pectinesterase_inhib_dom"/>
</dbReference>
<accession>A0A1S2YQ64</accession>
<dbReference type="SMART" id="SM00856">
    <property type="entry name" value="PMEI"/>
    <property type="match status" value="1"/>
</dbReference>
<protein>
    <recommendedName>
        <fullName evidence="5 12">Pectinesterase</fullName>
        <ecNumber evidence="5 12">3.1.1.11</ecNumber>
    </recommendedName>
</protein>
<dbReference type="PaxDb" id="3827-XP_004508195.1"/>
<dbReference type="PROSITE" id="PS00503">
    <property type="entry name" value="PECTINESTERASE_2"/>
    <property type="match status" value="1"/>
</dbReference>
<dbReference type="FunFam" id="2.160.20.10:FF:000029">
    <property type="entry name" value="Pectinesterase 4"/>
    <property type="match status" value="1"/>
</dbReference>
<comment type="catalytic activity">
    <reaction evidence="12">
        <text>[(1-&gt;4)-alpha-D-galacturonosyl methyl ester](n) + n H2O = [(1-&gt;4)-alpha-D-galacturonosyl](n) + n methanol + n H(+)</text>
        <dbReference type="Rhea" id="RHEA:22380"/>
        <dbReference type="Rhea" id="RHEA-COMP:14570"/>
        <dbReference type="Rhea" id="RHEA-COMP:14573"/>
        <dbReference type="ChEBI" id="CHEBI:15377"/>
        <dbReference type="ChEBI" id="CHEBI:15378"/>
        <dbReference type="ChEBI" id="CHEBI:17790"/>
        <dbReference type="ChEBI" id="CHEBI:140522"/>
        <dbReference type="ChEBI" id="CHEBI:140523"/>
        <dbReference type="EC" id="3.1.1.11"/>
    </reaction>
</comment>
<name>A0A1S2YQ64_CICAR</name>
<proteinExistence type="inferred from homology"/>
<dbReference type="Gene3D" id="1.20.140.40">
    <property type="entry name" value="Invertase/pectin methylesterase inhibitor family protein"/>
    <property type="match status" value="1"/>
</dbReference>
<comment type="similarity">
    <text evidence="4">In the C-terminal section; belongs to the pectinesterase family.</text>
</comment>
<dbReference type="GO" id="GO:0030599">
    <property type="term" value="F:pectinesterase activity"/>
    <property type="evidence" value="ECO:0007669"/>
    <property type="project" value="UniProtKB-UniRule"/>
</dbReference>
<reference evidence="15" key="1">
    <citation type="journal article" date="2013" name="Nat. Biotechnol.">
        <title>Draft genome sequence of chickpea (Cicer arietinum) provides a resource for trait improvement.</title>
        <authorList>
            <person name="Varshney R.K."/>
            <person name="Song C."/>
            <person name="Saxena R.K."/>
            <person name="Azam S."/>
            <person name="Yu S."/>
            <person name="Sharpe A.G."/>
            <person name="Cannon S."/>
            <person name="Baek J."/>
            <person name="Rosen B.D."/>
            <person name="Tar'an B."/>
            <person name="Millan T."/>
            <person name="Zhang X."/>
            <person name="Ramsay L.D."/>
            <person name="Iwata A."/>
            <person name="Wang Y."/>
            <person name="Nelson W."/>
            <person name="Farmer A.D."/>
            <person name="Gaur P.M."/>
            <person name="Soderlund C."/>
            <person name="Penmetsa R.V."/>
            <person name="Xu C."/>
            <person name="Bharti A.K."/>
            <person name="He W."/>
            <person name="Winter P."/>
            <person name="Zhao S."/>
            <person name="Hane J.K."/>
            <person name="Carrasquilla-Garcia N."/>
            <person name="Condie J.A."/>
            <person name="Upadhyaya H.D."/>
            <person name="Luo M.C."/>
            <person name="Thudi M."/>
            <person name="Gowda C.L."/>
            <person name="Singh N.P."/>
            <person name="Lichtenzveig J."/>
            <person name="Gali K.K."/>
            <person name="Rubio J."/>
            <person name="Nadarajan N."/>
            <person name="Dolezel J."/>
            <person name="Bansal K.C."/>
            <person name="Xu X."/>
            <person name="Edwards D."/>
            <person name="Zhang G."/>
            <person name="Kahl G."/>
            <person name="Gil J."/>
            <person name="Singh K.B."/>
            <person name="Datta S.K."/>
            <person name="Jackson S.A."/>
            <person name="Wang J."/>
            <person name="Cook D.R."/>
        </authorList>
    </citation>
    <scope>NUCLEOTIDE SEQUENCE [LARGE SCALE GENOMIC DNA]</scope>
    <source>
        <strain evidence="15">cv. CDC Frontier</strain>
    </source>
</reference>
<dbReference type="InterPro" id="IPR033131">
    <property type="entry name" value="Pectinesterase_Asp_AS"/>
</dbReference>
<dbReference type="Gene3D" id="2.160.20.10">
    <property type="entry name" value="Single-stranded right-handed beta-helix, Pectin lyase-like"/>
    <property type="match status" value="1"/>
</dbReference>
<evidence type="ECO:0000256" key="7">
    <source>
        <dbReference type="ARBA" id="ARBA00022525"/>
    </source>
</evidence>
<keyword evidence="13" id="KW-1133">Transmembrane helix</keyword>
<dbReference type="InterPro" id="IPR035513">
    <property type="entry name" value="Invertase/methylesterase_inhib"/>
</dbReference>
<evidence type="ECO:0000256" key="9">
    <source>
        <dbReference type="ARBA" id="ARBA00023085"/>
    </source>
</evidence>
<comment type="pathway">
    <text evidence="2 12">Glycan metabolism; pectin degradation; 2-dehydro-3-deoxy-D-gluconate from pectin: step 1/5.</text>
</comment>
<organism evidence="15 16">
    <name type="scientific">Cicer arietinum</name>
    <name type="common">Chickpea</name>
    <name type="synonym">Garbanzo</name>
    <dbReference type="NCBI Taxonomy" id="3827"/>
    <lineage>
        <taxon>Eukaryota</taxon>
        <taxon>Viridiplantae</taxon>
        <taxon>Streptophyta</taxon>
        <taxon>Embryophyta</taxon>
        <taxon>Tracheophyta</taxon>
        <taxon>Spermatophyta</taxon>
        <taxon>Magnoliopsida</taxon>
        <taxon>eudicotyledons</taxon>
        <taxon>Gunneridae</taxon>
        <taxon>Pentapetalae</taxon>
        <taxon>rosids</taxon>
        <taxon>fabids</taxon>
        <taxon>Fabales</taxon>
        <taxon>Fabaceae</taxon>
        <taxon>Papilionoideae</taxon>
        <taxon>50 kb inversion clade</taxon>
        <taxon>NPAAA clade</taxon>
        <taxon>Hologalegina</taxon>
        <taxon>IRL clade</taxon>
        <taxon>Cicereae</taxon>
        <taxon>Cicer</taxon>
    </lineage>
</organism>
<dbReference type="SUPFAM" id="SSF101148">
    <property type="entry name" value="Plant invertase/pectin methylesterase inhibitor"/>
    <property type="match status" value="1"/>
</dbReference>
<sequence>MAEFDNSQHEKKKKYAVVGLSSILLVAMVAAVAVGVSTTDEISGESGGDNQLATSQKNVKVICDSAEYKQTCEKSLANVSSETTDMKTLVIAAFNATAEELLSKIHNSTLYNELATDNMTKQAMDICKEVLGYAVDDIHQSIHTLDRFELSKIDEYAYDIKIWIAGTLSHQRTCLDGFENTTTEAGQTMAKVLNASLELSNNAMDIVNGVAGFVKGLNLSSLTSAMSRKLLSEDGIPSWVGQSQRRLLEAPHDVTPNVIVAQDGSGQFKTLNEALELVPKKNKIPFVIYVKAGVYNEYVALDKHKSHVHIIGDGPTKTIFTGNKNYVDGVQTYNTATFSINAADFMAINVGFENSAGAEKHQAVALRVTADKAVFYNCQMDGFQDTLYTQSKRQFYRDCTVSGTIDFIFGDAAGVFQNCKLIVKKPMENQQCMVTAGGRTKVDSPTALVFQNCHFTGEPDVVALKPKISYLGRPWREYSKVVIMDSVIDDIFLPEGYMAWMGSANKETCTYYEYNNKGLGANTEHRVKWPNVKTIAANEAVNYYPEKFFELVNSTQRDAWIVQSGVPYSIGPIASA</sequence>
<dbReference type="InterPro" id="IPR018040">
    <property type="entry name" value="Pectinesterase_Tyr_AS"/>
</dbReference>
<feature type="domain" description="Pectinesterase inhibitor" evidence="14">
    <location>
        <begin position="54"/>
        <end position="206"/>
    </location>
</feature>
<evidence type="ECO:0000256" key="2">
    <source>
        <dbReference type="ARBA" id="ARBA00005184"/>
    </source>
</evidence>
<feature type="transmembrane region" description="Helical" evidence="13">
    <location>
        <begin position="15"/>
        <end position="36"/>
    </location>
</feature>
<dbReference type="NCBIfam" id="TIGR01614">
    <property type="entry name" value="PME_inhib"/>
    <property type="match status" value="1"/>
</dbReference>
<dbReference type="Pfam" id="PF01095">
    <property type="entry name" value="Pectinesterase"/>
    <property type="match status" value="1"/>
</dbReference>
<keyword evidence="8 12" id="KW-0378">Hydrolase</keyword>
<dbReference type="RefSeq" id="XP_004508195.1">
    <property type="nucleotide sequence ID" value="XM_004508138.3"/>
</dbReference>
<evidence type="ECO:0000256" key="3">
    <source>
        <dbReference type="ARBA" id="ARBA00006027"/>
    </source>
</evidence>
<dbReference type="eggNOG" id="ENOG502QPZF">
    <property type="taxonomic scope" value="Eukaryota"/>
</dbReference>
<evidence type="ECO:0000256" key="10">
    <source>
        <dbReference type="ARBA" id="ARBA00023316"/>
    </source>
</evidence>
<dbReference type="OrthoDB" id="2019149at2759"/>
<dbReference type="GeneID" id="101489990"/>
<evidence type="ECO:0000256" key="4">
    <source>
        <dbReference type="ARBA" id="ARBA00007786"/>
    </source>
</evidence>
<dbReference type="InterPro" id="IPR011050">
    <property type="entry name" value="Pectin_lyase_fold/virulence"/>
</dbReference>
<dbReference type="PROSITE" id="PS00800">
    <property type="entry name" value="PECTINESTERASE_1"/>
    <property type="match status" value="1"/>
</dbReference>
<dbReference type="SUPFAM" id="SSF51126">
    <property type="entry name" value="Pectin lyase-like"/>
    <property type="match status" value="1"/>
</dbReference>
<dbReference type="STRING" id="3827.A0A1S2YQ64"/>
<dbReference type="InterPro" id="IPR000070">
    <property type="entry name" value="Pectinesterase_cat"/>
</dbReference>
<comment type="similarity">
    <text evidence="3">In the N-terminal section; belongs to the PMEI family.</text>
</comment>
<evidence type="ECO:0000259" key="14">
    <source>
        <dbReference type="SMART" id="SM00856"/>
    </source>
</evidence>
<dbReference type="GO" id="GO:0045490">
    <property type="term" value="P:pectin catabolic process"/>
    <property type="evidence" value="ECO:0007669"/>
    <property type="project" value="UniProtKB-UniRule"/>
</dbReference>
<dbReference type="GO" id="GO:0004857">
    <property type="term" value="F:enzyme inhibitor activity"/>
    <property type="evidence" value="ECO:0007669"/>
    <property type="project" value="InterPro"/>
</dbReference>
<keyword evidence="13" id="KW-0812">Transmembrane</keyword>
<dbReference type="Pfam" id="PF04043">
    <property type="entry name" value="PMEI"/>
    <property type="match status" value="1"/>
</dbReference>
<keyword evidence="6 12" id="KW-0134">Cell wall</keyword>
<evidence type="ECO:0000256" key="11">
    <source>
        <dbReference type="PROSITE-ProRule" id="PRU10040"/>
    </source>
</evidence>